<sequence>INLFSAFGVFLLRQFMLGIPGELSEAARMDGCGELKIYSKIILPMSKPGIATLTVFTFNFMWNDYMAPMIYLTSDNLRTIQLGLAAFRTQYGSEYGLIMAGTVCALIPMLLIFIVGQRYLVEGIAFSGLKG</sequence>
<dbReference type="EMBL" id="DXBG01000109">
    <property type="protein sequence ID" value="HIZ65150.1"/>
    <property type="molecule type" value="Genomic_DNA"/>
</dbReference>
<evidence type="ECO:0000259" key="8">
    <source>
        <dbReference type="PROSITE" id="PS50928"/>
    </source>
</evidence>
<feature type="transmembrane region" description="Helical" evidence="7">
    <location>
        <begin position="95"/>
        <end position="116"/>
    </location>
</feature>
<dbReference type="Gene3D" id="1.10.3720.10">
    <property type="entry name" value="MetI-like"/>
    <property type="match status" value="1"/>
</dbReference>
<keyword evidence="2 7" id="KW-0813">Transport</keyword>
<dbReference type="GO" id="GO:0005886">
    <property type="term" value="C:plasma membrane"/>
    <property type="evidence" value="ECO:0007669"/>
    <property type="project" value="UniProtKB-SubCell"/>
</dbReference>
<dbReference type="PROSITE" id="PS50928">
    <property type="entry name" value="ABC_TM1"/>
    <property type="match status" value="1"/>
</dbReference>
<comment type="subcellular location">
    <subcellularLocation>
        <location evidence="1 7">Cell membrane</location>
        <topology evidence="1 7">Multi-pass membrane protein</topology>
    </subcellularLocation>
</comment>
<evidence type="ECO:0000256" key="3">
    <source>
        <dbReference type="ARBA" id="ARBA00022475"/>
    </source>
</evidence>
<proteinExistence type="inferred from homology"/>
<evidence type="ECO:0000256" key="7">
    <source>
        <dbReference type="RuleBase" id="RU363032"/>
    </source>
</evidence>
<dbReference type="PANTHER" id="PTHR43744:SF12">
    <property type="entry name" value="ABC TRANSPORTER PERMEASE PROTEIN MG189-RELATED"/>
    <property type="match status" value="1"/>
</dbReference>
<feature type="transmembrane region" description="Helical" evidence="7">
    <location>
        <begin position="50"/>
        <end position="74"/>
    </location>
</feature>
<comment type="similarity">
    <text evidence="7">Belongs to the binding-protein-dependent transport system permease family.</text>
</comment>
<dbReference type="SUPFAM" id="SSF161098">
    <property type="entry name" value="MetI-like"/>
    <property type="match status" value="1"/>
</dbReference>
<protein>
    <submittedName>
        <fullName evidence="9">Carbohydrate ABC transporter permease</fullName>
    </submittedName>
</protein>
<keyword evidence="4 7" id="KW-0812">Transmembrane</keyword>
<evidence type="ECO:0000313" key="9">
    <source>
        <dbReference type="EMBL" id="HIZ65150.1"/>
    </source>
</evidence>
<feature type="domain" description="ABC transmembrane type-1" evidence="8">
    <location>
        <begin position="1"/>
        <end position="116"/>
    </location>
</feature>
<evidence type="ECO:0000256" key="4">
    <source>
        <dbReference type="ARBA" id="ARBA00022692"/>
    </source>
</evidence>
<dbReference type="Pfam" id="PF00528">
    <property type="entry name" value="BPD_transp_1"/>
    <property type="match status" value="1"/>
</dbReference>
<reference evidence="9" key="2">
    <citation type="submission" date="2021-04" db="EMBL/GenBank/DDBJ databases">
        <authorList>
            <person name="Gilroy R."/>
        </authorList>
    </citation>
    <scope>NUCLEOTIDE SEQUENCE</scope>
    <source>
        <strain evidence="9">1068</strain>
    </source>
</reference>
<keyword evidence="5 7" id="KW-1133">Transmembrane helix</keyword>
<evidence type="ECO:0000256" key="6">
    <source>
        <dbReference type="ARBA" id="ARBA00023136"/>
    </source>
</evidence>
<keyword evidence="3" id="KW-1003">Cell membrane</keyword>
<dbReference type="InterPro" id="IPR035906">
    <property type="entry name" value="MetI-like_sf"/>
</dbReference>
<evidence type="ECO:0000256" key="1">
    <source>
        <dbReference type="ARBA" id="ARBA00004651"/>
    </source>
</evidence>
<dbReference type="GO" id="GO:0055085">
    <property type="term" value="P:transmembrane transport"/>
    <property type="evidence" value="ECO:0007669"/>
    <property type="project" value="InterPro"/>
</dbReference>
<dbReference type="Proteomes" id="UP000824056">
    <property type="component" value="Unassembled WGS sequence"/>
</dbReference>
<dbReference type="PANTHER" id="PTHR43744">
    <property type="entry name" value="ABC TRANSPORTER PERMEASE PROTEIN MG189-RELATED-RELATED"/>
    <property type="match status" value="1"/>
</dbReference>
<dbReference type="AlphaFoldDB" id="A0A9D2JRP9"/>
<evidence type="ECO:0000256" key="2">
    <source>
        <dbReference type="ARBA" id="ARBA00022448"/>
    </source>
</evidence>
<dbReference type="CDD" id="cd06261">
    <property type="entry name" value="TM_PBP2"/>
    <property type="match status" value="1"/>
</dbReference>
<gene>
    <name evidence="9" type="ORF">H9809_04495</name>
</gene>
<reference evidence="9" key="1">
    <citation type="journal article" date="2021" name="PeerJ">
        <title>Extensive microbial diversity within the chicken gut microbiome revealed by metagenomics and culture.</title>
        <authorList>
            <person name="Gilroy R."/>
            <person name="Ravi A."/>
            <person name="Getino M."/>
            <person name="Pursley I."/>
            <person name="Horton D.L."/>
            <person name="Alikhan N.F."/>
            <person name="Baker D."/>
            <person name="Gharbi K."/>
            <person name="Hall N."/>
            <person name="Watson M."/>
            <person name="Adriaenssens E.M."/>
            <person name="Foster-Nyarko E."/>
            <person name="Jarju S."/>
            <person name="Secka A."/>
            <person name="Antonio M."/>
            <person name="Oren A."/>
            <person name="Chaudhuri R.R."/>
            <person name="La Ragione R."/>
            <person name="Hildebrand F."/>
            <person name="Pallen M.J."/>
        </authorList>
    </citation>
    <scope>NUCLEOTIDE SEQUENCE</scope>
    <source>
        <strain evidence="9">1068</strain>
    </source>
</reference>
<accession>A0A9D2JRP9</accession>
<dbReference type="InterPro" id="IPR000515">
    <property type="entry name" value="MetI-like"/>
</dbReference>
<evidence type="ECO:0000313" key="10">
    <source>
        <dbReference type="Proteomes" id="UP000824056"/>
    </source>
</evidence>
<keyword evidence="6 7" id="KW-0472">Membrane</keyword>
<feature type="non-terminal residue" evidence="9">
    <location>
        <position position="1"/>
    </location>
</feature>
<evidence type="ECO:0000256" key="5">
    <source>
        <dbReference type="ARBA" id="ARBA00022989"/>
    </source>
</evidence>
<organism evidence="9 10">
    <name type="scientific">Candidatus Blautia pullicola</name>
    <dbReference type="NCBI Taxonomy" id="2838498"/>
    <lineage>
        <taxon>Bacteria</taxon>
        <taxon>Bacillati</taxon>
        <taxon>Bacillota</taxon>
        <taxon>Clostridia</taxon>
        <taxon>Lachnospirales</taxon>
        <taxon>Lachnospiraceae</taxon>
        <taxon>Blautia</taxon>
    </lineage>
</organism>
<name>A0A9D2JRP9_9FIRM</name>
<comment type="caution">
    <text evidence="9">The sequence shown here is derived from an EMBL/GenBank/DDBJ whole genome shotgun (WGS) entry which is preliminary data.</text>
</comment>